<keyword evidence="3" id="KW-0238">DNA-binding</keyword>
<dbReference type="GO" id="GO:0032993">
    <property type="term" value="C:protein-DNA complex"/>
    <property type="evidence" value="ECO:0007669"/>
    <property type="project" value="TreeGrafter"/>
</dbReference>
<dbReference type="AlphaFoldDB" id="A0A3B0ZHZ4"/>
<dbReference type="InterPro" id="IPR000847">
    <property type="entry name" value="LysR_HTH_N"/>
</dbReference>
<evidence type="ECO:0000313" key="7">
    <source>
        <dbReference type="EMBL" id="VAW87062.1"/>
    </source>
</evidence>
<organism evidence="7">
    <name type="scientific">hydrothermal vent metagenome</name>
    <dbReference type="NCBI Taxonomy" id="652676"/>
    <lineage>
        <taxon>unclassified sequences</taxon>
        <taxon>metagenomes</taxon>
        <taxon>ecological metagenomes</taxon>
    </lineage>
</organism>
<keyword evidence="5" id="KW-0804">Transcription</keyword>
<evidence type="ECO:0000259" key="6">
    <source>
        <dbReference type="PROSITE" id="PS50931"/>
    </source>
</evidence>
<dbReference type="PRINTS" id="PR00039">
    <property type="entry name" value="HTHLYSR"/>
</dbReference>
<dbReference type="InterPro" id="IPR036388">
    <property type="entry name" value="WH-like_DNA-bd_sf"/>
</dbReference>
<dbReference type="Gene3D" id="3.40.190.10">
    <property type="entry name" value="Periplasmic binding protein-like II"/>
    <property type="match status" value="2"/>
</dbReference>
<keyword evidence="4" id="KW-0010">Activator</keyword>
<dbReference type="NCBIfam" id="NF008361">
    <property type="entry name" value="PRK11151.1"/>
    <property type="match status" value="1"/>
</dbReference>
<dbReference type="EMBL" id="UOFP01000169">
    <property type="protein sequence ID" value="VAW87062.1"/>
    <property type="molecule type" value="Genomic_DNA"/>
</dbReference>
<dbReference type="PROSITE" id="PS50931">
    <property type="entry name" value="HTH_LYSR"/>
    <property type="match status" value="1"/>
</dbReference>
<feature type="domain" description="HTH lysR-type" evidence="6">
    <location>
        <begin position="1"/>
        <end position="58"/>
    </location>
</feature>
<accession>A0A3B0ZHZ4</accession>
<dbReference type="Pfam" id="PF03466">
    <property type="entry name" value="LysR_substrate"/>
    <property type="match status" value="1"/>
</dbReference>
<evidence type="ECO:0000256" key="1">
    <source>
        <dbReference type="ARBA" id="ARBA00009437"/>
    </source>
</evidence>
<name>A0A3B0ZHZ4_9ZZZZ</name>
<gene>
    <name evidence="7" type="ORF">MNBD_GAMMA18-1838</name>
</gene>
<dbReference type="InterPro" id="IPR005119">
    <property type="entry name" value="LysR_subst-bd"/>
</dbReference>
<dbReference type="CDD" id="cd08411">
    <property type="entry name" value="PBP2_OxyR"/>
    <property type="match status" value="1"/>
</dbReference>
<sequence>MNLRELEYLVALDEERHFNRAAQRCFVSQPTLSGQLKKLEQSLGIQLVERHTRQVLMTDAGLAVVTQARKVLMAAREIRDIAESFHDIMAGELQMGLIPTIAPYLLPQMMSDLGQHFPDLKLWLHEHQTPQLLEMLKRGELDLIIQALPIDHHDFCEVTLFSEPFYLALHRDHPLTQQAQVSLDQLQGQDLLLLQAGHCLREHVLDVCLLAGALENQHFHATSLETLRHMVGEGMGMTLMPEMAIPSQSERRDNIVYLPFVEPRPMRRIGMLYRKGSYRQPAFEQLAEVIQQKKH</sequence>
<evidence type="ECO:0000256" key="5">
    <source>
        <dbReference type="ARBA" id="ARBA00023163"/>
    </source>
</evidence>
<evidence type="ECO:0000256" key="3">
    <source>
        <dbReference type="ARBA" id="ARBA00023125"/>
    </source>
</evidence>
<proteinExistence type="inferred from homology"/>
<dbReference type="GO" id="GO:0003700">
    <property type="term" value="F:DNA-binding transcription factor activity"/>
    <property type="evidence" value="ECO:0007669"/>
    <property type="project" value="InterPro"/>
</dbReference>
<dbReference type="InterPro" id="IPR036390">
    <property type="entry name" value="WH_DNA-bd_sf"/>
</dbReference>
<dbReference type="PANTHER" id="PTHR30346:SF26">
    <property type="entry name" value="HYDROGEN PEROXIDE-INDUCIBLE GENES ACTIVATOR"/>
    <property type="match status" value="1"/>
</dbReference>
<keyword evidence="2" id="KW-0805">Transcription regulation</keyword>
<dbReference type="Gene3D" id="1.10.10.10">
    <property type="entry name" value="Winged helix-like DNA-binding domain superfamily/Winged helix DNA-binding domain"/>
    <property type="match status" value="1"/>
</dbReference>
<evidence type="ECO:0000256" key="4">
    <source>
        <dbReference type="ARBA" id="ARBA00023159"/>
    </source>
</evidence>
<evidence type="ECO:0000256" key="2">
    <source>
        <dbReference type="ARBA" id="ARBA00023015"/>
    </source>
</evidence>
<dbReference type="FunFam" id="1.10.10.10:FF:000001">
    <property type="entry name" value="LysR family transcriptional regulator"/>
    <property type="match status" value="1"/>
</dbReference>
<protein>
    <submittedName>
        <fullName evidence="7">Hydrogen peroxide-inducible genes activator =&gt; OxyR</fullName>
    </submittedName>
</protein>
<dbReference type="GO" id="GO:0003677">
    <property type="term" value="F:DNA binding"/>
    <property type="evidence" value="ECO:0007669"/>
    <property type="project" value="UniProtKB-KW"/>
</dbReference>
<dbReference type="SUPFAM" id="SSF46785">
    <property type="entry name" value="Winged helix' DNA-binding domain"/>
    <property type="match status" value="1"/>
</dbReference>
<dbReference type="SUPFAM" id="SSF53850">
    <property type="entry name" value="Periplasmic binding protein-like II"/>
    <property type="match status" value="1"/>
</dbReference>
<dbReference type="Pfam" id="PF00126">
    <property type="entry name" value="HTH_1"/>
    <property type="match status" value="1"/>
</dbReference>
<reference evidence="7" key="1">
    <citation type="submission" date="2018-06" db="EMBL/GenBank/DDBJ databases">
        <authorList>
            <person name="Zhirakovskaya E."/>
        </authorList>
    </citation>
    <scope>NUCLEOTIDE SEQUENCE</scope>
</reference>
<dbReference type="PANTHER" id="PTHR30346">
    <property type="entry name" value="TRANSCRIPTIONAL DUAL REGULATOR HCAR-RELATED"/>
    <property type="match status" value="1"/>
</dbReference>
<comment type="similarity">
    <text evidence="1">Belongs to the LysR transcriptional regulatory family.</text>
</comment>